<keyword evidence="2" id="KW-0472">Membrane</keyword>
<proteinExistence type="predicted"/>
<feature type="transmembrane region" description="Helical" evidence="2">
    <location>
        <begin position="407"/>
        <end position="434"/>
    </location>
</feature>
<gene>
    <name evidence="4" type="ORF">MENT_LOCUS55163</name>
</gene>
<protein>
    <submittedName>
        <fullName evidence="4">Uncharacterized protein</fullName>
    </submittedName>
</protein>
<keyword evidence="2" id="KW-1133">Transmembrane helix</keyword>
<feature type="chain" id="PRO_5027723863" evidence="3">
    <location>
        <begin position="26"/>
        <end position="444"/>
    </location>
</feature>
<evidence type="ECO:0000313" key="4">
    <source>
        <dbReference type="EMBL" id="CAD2201599.1"/>
    </source>
</evidence>
<dbReference type="Proteomes" id="UP000580250">
    <property type="component" value="Unassembled WGS sequence"/>
</dbReference>
<evidence type="ECO:0000313" key="5">
    <source>
        <dbReference type="Proteomes" id="UP000580250"/>
    </source>
</evidence>
<organism evidence="4 5">
    <name type="scientific">Meloidogyne enterolobii</name>
    <name type="common">Root-knot nematode worm</name>
    <name type="synonym">Meloidogyne mayaguensis</name>
    <dbReference type="NCBI Taxonomy" id="390850"/>
    <lineage>
        <taxon>Eukaryota</taxon>
        <taxon>Metazoa</taxon>
        <taxon>Ecdysozoa</taxon>
        <taxon>Nematoda</taxon>
        <taxon>Chromadorea</taxon>
        <taxon>Rhabditida</taxon>
        <taxon>Tylenchina</taxon>
        <taxon>Tylenchomorpha</taxon>
        <taxon>Tylenchoidea</taxon>
        <taxon>Meloidogynidae</taxon>
        <taxon>Meloidogyninae</taxon>
        <taxon>Meloidogyne</taxon>
    </lineage>
</organism>
<keyword evidence="2" id="KW-0812">Transmembrane</keyword>
<dbReference type="EMBL" id="CAJEWN010002039">
    <property type="protein sequence ID" value="CAD2201599.1"/>
    <property type="molecule type" value="Genomic_DNA"/>
</dbReference>
<name>A0A6V7XQL1_MELEN</name>
<feature type="signal peptide" evidence="3">
    <location>
        <begin position="1"/>
        <end position="25"/>
    </location>
</feature>
<sequence length="444" mass="50197">MLRVRVNSLLVILLAIWTSLNCVMSDVDVGYGRHPLVRNKIKSLNEARHIAKNNEDLQDYKGTENSCDVKFDENGDIVLNYNTVRETGCAIDLIEKFDFMFGFKGILSNDNKKIRECLQPMSDGFNANMVPFAYSIGFERFEELKEGPYDGDDISCHKKDECIKSGGECLRPGGLEFGWAYNGDKVHASMQSVGEPVICECPLKDDYVNNLKSEIDVHVDDGLLWFRIENSERGCYFSPSGCDFVCLRRLDEIVEEIGLIKPITWRLDNRIYEDFAFNELLVFYLLPQKASFQRDGNNIKGNSSLVGPNCKIEIKFSGQKYKLLVNKKEETTTKEPTTEEPTTEEKTTEETTTKGTKTEERETTTKEGTAEETWSKPSSKPLPTSIGSKPPQTSIRPQPSPTSKSNIFVTVALIAVNVILFVIIVSGLIWFCFCREEGNNEEKK</sequence>
<feature type="compositionally biased region" description="Basic and acidic residues" evidence="1">
    <location>
        <begin position="327"/>
        <end position="369"/>
    </location>
</feature>
<evidence type="ECO:0000256" key="3">
    <source>
        <dbReference type="SAM" id="SignalP"/>
    </source>
</evidence>
<reference evidence="4 5" key="1">
    <citation type="submission" date="2020-08" db="EMBL/GenBank/DDBJ databases">
        <authorList>
            <person name="Koutsovoulos G."/>
            <person name="Danchin GJ E."/>
        </authorList>
    </citation>
    <scope>NUCLEOTIDE SEQUENCE [LARGE SCALE GENOMIC DNA]</scope>
</reference>
<evidence type="ECO:0000256" key="2">
    <source>
        <dbReference type="SAM" id="Phobius"/>
    </source>
</evidence>
<feature type="compositionally biased region" description="Polar residues" evidence="1">
    <location>
        <begin position="375"/>
        <end position="402"/>
    </location>
</feature>
<keyword evidence="3" id="KW-0732">Signal</keyword>
<evidence type="ECO:0000256" key="1">
    <source>
        <dbReference type="SAM" id="MobiDB-lite"/>
    </source>
</evidence>
<dbReference type="AlphaFoldDB" id="A0A6V7XQL1"/>
<comment type="caution">
    <text evidence="4">The sequence shown here is derived from an EMBL/GenBank/DDBJ whole genome shotgun (WGS) entry which is preliminary data.</text>
</comment>
<accession>A0A6V7XQL1</accession>
<dbReference type="OrthoDB" id="5908785at2759"/>
<feature type="region of interest" description="Disordered" evidence="1">
    <location>
        <begin position="327"/>
        <end position="402"/>
    </location>
</feature>